<protein>
    <recommendedName>
        <fullName evidence="4">Secreted protein</fullName>
    </recommendedName>
</protein>
<accession>A0AAP0E146</accession>
<dbReference type="Proteomes" id="UP001419268">
    <property type="component" value="Unassembled WGS sequence"/>
</dbReference>
<evidence type="ECO:0000313" key="3">
    <source>
        <dbReference type="Proteomes" id="UP001419268"/>
    </source>
</evidence>
<name>A0AAP0E146_9MAGN</name>
<dbReference type="AlphaFoldDB" id="A0AAP0E146"/>
<sequence length="134" mass="14331">MLFLHLLLMPLFDALLVSTAVNELLGSMYLVEREACDVLFFEGAVGVNGSHGFRNLCCSVSQGVFSFLILNLNPFLRSVNCLNSSIHVAKTVDGVIFIIILGSRIEANLAGSIVQLLGLVGDAITSAEANIFSV</sequence>
<evidence type="ECO:0000256" key="1">
    <source>
        <dbReference type="SAM" id="SignalP"/>
    </source>
</evidence>
<evidence type="ECO:0008006" key="4">
    <source>
        <dbReference type="Google" id="ProtNLM"/>
    </source>
</evidence>
<proteinExistence type="predicted"/>
<feature type="chain" id="PRO_5042875629" description="Secreted protein" evidence="1">
    <location>
        <begin position="20"/>
        <end position="134"/>
    </location>
</feature>
<evidence type="ECO:0000313" key="2">
    <source>
        <dbReference type="EMBL" id="KAK9083043.1"/>
    </source>
</evidence>
<keyword evidence="1" id="KW-0732">Signal</keyword>
<reference evidence="2 3" key="1">
    <citation type="submission" date="2024-01" db="EMBL/GenBank/DDBJ databases">
        <title>Genome assemblies of Stephania.</title>
        <authorList>
            <person name="Yang L."/>
        </authorList>
    </citation>
    <scope>NUCLEOTIDE SEQUENCE [LARGE SCALE GENOMIC DNA]</scope>
    <source>
        <strain evidence="2">JXDWG</strain>
        <tissue evidence="2">Leaf</tissue>
    </source>
</reference>
<feature type="signal peptide" evidence="1">
    <location>
        <begin position="1"/>
        <end position="19"/>
    </location>
</feature>
<comment type="caution">
    <text evidence="2">The sequence shown here is derived from an EMBL/GenBank/DDBJ whole genome shotgun (WGS) entry which is preliminary data.</text>
</comment>
<dbReference type="EMBL" id="JBBNAG010000013">
    <property type="protein sequence ID" value="KAK9083043.1"/>
    <property type="molecule type" value="Genomic_DNA"/>
</dbReference>
<keyword evidence="3" id="KW-1185">Reference proteome</keyword>
<gene>
    <name evidence="2" type="ORF">Scep_029514</name>
</gene>
<organism evidence="2 3">
    <name type="scientific">Stephania cephalantha</name>
    <dbReference type="NCBI Taxonomy" id="152367"/>
    <lineage>
        <taxon>Eukaryota</taxon>
        <taxon>Viridiplantae</taxon>
        <taxon>Streptophyta</taxon>
        <taxon>Embryophyta</taxon>
        <taxon>Tracheophyta</taxon>
        <taxon>Spermatophyta</taxon>
        <taxon>Magnoliopsida</taxon>
        <taxon>Ranunculales</taxon>
        <taxon>Menispermaceae</taxon>
        <taxon>Menispermoideae</taxon>
        <taxon>Cissampelideae</taxon>
        <taxon>Stephania</taxon>
    </lineage>
</organism>